<evidence type="ECO:0000259" key="3">
    <source>
        <dbReference type="Pfam" id="PF25275"/>
    </source>
</evidence>
<dbReference type="InterPro" id="IPR051918">
    <property type="entry name" value="STPP_CPPED1"/>
</dbReference>
<evidence type="ECO:0000313" key="4">
    <source>
        <dbReference type="EMBL" id="GIG12093.1"/>
    </source>
</evidence>
<dbReference type="PANTHER" id="PTHR43143">
    <property type="entry name" value="METALLOPHOSPHOESTERASE, CALCINEURIN SUPERFAMILY"/>
    <property type="match status" value="1"/>
</dbReference>
<dbReference type="InterPro" id="IPR033803">
    <property type="entry name" value="CBD-like_Golvesin-Xly"/>
</dbReference>
<reference evidence="4" key="1">
    <citation type="submission" date="2021-01" db="EMBL/GenBank/DDBJ databases">
        <title>Whole genome shotgun sequence of Catellatospora methionotrophica NBRC 14553.</title>
        <authorList>
            <person name="Komaki H."/>
            <person name="Tamura T."/>
        </authorList>
    </citation>
    <scope>NUCLEOTIDE SEQUENCE</scope>
    <source>
        <strain evidence="4">NBRC 14553</strain>
    </source>
</reference>
<dbReference type="AlphaFoldDB" id="A0A8J3PD74"/>
<keyword evidence="5" id="KW-1185">Reference proteome</keyword>
<protein>
    <recommendedName>
        <fullName evidence="6">Calcineurin-like phosphoesterase domain-containing protein</fullName>
    </recommendedName>
</protein>
<dbReference type="Gene3D" id="3.60.21.10">
    <property type="match status" value="1"/>
</dbReference>
<feature type="domain" description="Calcineurin-like phosphoesterase" evidence="2">
    <location>
        <begin position="40"/>
        <end position="236"/>
    </location>
</feature>
<evidence type="ECO:0000256" key="1">
    <source>
        <dbReference type="SAM" id="SignalP"/>
    </source>
</evidence>
<feature type="signal peptide" evidence="1">
    <location>
        <begin position="1"/>
        <end position="26"/>
    </location>
</feature>
<dbReference type="Pfam" id="PF00149">
    <property type="entry name" value="Metallophos"/>
    <property type="match status" value="1"/>
</dbReference>
<comment type="caution">
    <text evidence="4">The sequence shown here is derived from an EMBL/GenBank/DDBJ whole genome shotgun (WGS) entry which is preliminary data.</text>
</comment>
<accession>A0A8J3PD74</accession>
<dbReference type="Gene3D" id="2.60.120.260">
    <property type="entry name" value="Galactose-binding domain-like"/>
    <property type="match status" value="1"/>
</dbReference>
<sequence length="451" mass="49184">MRITKTTRMLGAALAVLMITALPGPAATAQAQAAAETFTIVMLPDTQYASEYWPEVFRAQMQWVDDQQTARNIKYVLHVGDVIDNSDQLAQWNNSKSAMGLPTDDVPYIIGPGNHDLDPGTASTTRTTTRYNTHYPRSTFTGLPSFGGTYPATANDNTYHTFTAGGVDWLVVAMKYAPSSAEITWANSIVAAHPNHNAILVTHAYQNGVTKDTNGNNLWTNLVSKQANFRFTFSGHYVNAGVITQQGTKGNTVHQIQADYQNASQRDPNSFLRIMTVDPNAKTLDVKTYSPFLNTYKTDAANQFVLRNINLVPQAWSTIVDNTTAGRFTASANWGTSTYSAQRYGADYRFADPVSSSDPAWYKVNVPATGTYQVAVWYAANTGYNDATPYIVVTATGNQTVNVNQRANGGKWVSLGNFQLTAGDENKVGVSRWTAGTGYVIADAVKVTRIS</sequence>
<feature type="domain" description="Golvesin/Xly CBD-like" evidence="3">
    <location>
        <begin position="318"/>
        <end position="449"/>
    </location>
</feature>
<organism evidence="4 5">
    <name type="scientific">Catellatospora methionotrophica</name>
    <dbReference type="NCBI Taxonomy" id="121620"/>
    <lineage>
        <taxon>Bacteria</taxon>
        <taxon>Bacillati</taxon>
        <taxon>Actinomycetota</taxon>
        <taxon>Actinomycetes</taxon>
        <taxon>Micromonosporales</taxon>
        <taxon>Micromonosporaceae</taxon>
        <taxon>Catellatospora</taxon>
    </lineage>
</organism>
<dbReference type="GO" id="GO:0016787">
    <property type="term" value="F:hydrolase activity"/>
    <property type="evidence" value="ECO:0007669"/>
    <property type="project" value="InterPro"/>
</dbReference>
<dbReference type="Proteomes" id="UP000660339">
    <property type="component" value="Unassembled WGS sequence"/>
</dbReference>
<evidence type="ECO:0008006" key="6">
    <source>
        <dbReference type="Google" id="ProtNLM"/>
    </source>
</evidence>
<keyword evidence="1" id="KW-0732">Signal</keyword>
<dbReference type="CDD" id="cd14488">
    <property type="entry name" value="CBM6-CBM35-CBM36_like_2"/>
    <property type="match status" value="1"/>
</dbReference>
<dbReference type="InterPro" id="IPR004843">
    <property type="entry name" value="Calcineurin-like_PHP"/>
</dbReference>
<dbReference type="RefSeq" id="WP_166380351.1">
    <property type="nucleotide sequence ID" value="NZ_BAAATT010000011.1"/>
</dbReference>
<dbReference type="SUPFAM" id="SSF56300">
    <property type="entry name" value="Metallo-dependent phosphatases"/>
    <property type="match status" value="1"/>
</dbReference>
<proteinExistence type="predicted"/>
<evidence type="ECO:0000313" key="5">
    <source>
        <dbReference type="Proteomes" id="UP000660339"/>
    </source>
</evidence>
<dbReference type="InterPro" id="IPR029052">
    <property type="entry name" value="Metallo-depent_PP-like"/>
</dbReference>
<feature type="chain" id="PRO_5039395484" description="Calcineurin-like phosphoesterase domain-containing protein" evidence="1">
    <location>
        <begin position="27"/>
        <end position="451"/>
    </location>
</feature>
<dbReference type="PANTHER" id="PTHR43143:SF5">
    <property type="entry name" value="SECRETED PROTEIN"/>
    <property type="match status" value="1"/>
</dbReference>
<evidence type="ECO:0000259" key="2">
    <source>
        <dbReference type="Pfam" id="PF00149"/>
    </source>
</evidence>
<gene>
    <name evidence="4" type="ORF">Cme02nite_04250</name>
</gene>
<name>A0A8J3PD74_9ACTN</name>
<dbReference type="EMBL" id="BONJ01000001">
    <property type="protein sequence ID" value="GIG12093.1"/>
    <property type="molecule type" value="Genomic_DNA"/>
</dbReference>
<dbReference type="Pfam" id="PF25275">
    <property type="entry name" value="Golvesin_C"/>
    <property type="match status" value="1"/>
</dbReference>